<feature type="repeat" description="TPR" evidence="3">
    <location>
        <begin position="1178"/>
        <end position="1211"/>
    </location>
</feature>
<gene>
    <name evidence="6" type="ORF">VZT92_016829</name>
</gene>
<dbReference type="SUPFAM" id="SSF50044">
    <property type="entry name" value="SH3-domain"/>
    <property type="match status" value="1"/>
</dbReference>
<dbReference type="Pfam" id="PF00018">
    <property type="entry name" value="SH3_1"/>
    <property type="match status" value="1"/>
</dbReference>
<dbReference type="PROSITE" id="PS50005">
    <property type="entry name" value="TPR"/>
    <property type="match status" value="1"/>
</dbReference>
<dbReference type="InterPro" id="IPR011990">
    <property type="entry name" value="TPR-like_helical_dom_sf"/>
</dbReference>
<dbReference type="SMART" id="SM00028">
    <property type="entry name" value="TPR"/>
    <property type="match status" value="6"/>
</dbReference>
<feature type="region of interest" description="Disordered" evidence="4">
    <location>
        <begin position="1"/>
        <end position="40"/>
    </location>
</feature>
<evidence type="ECO:0000259" key="5">
    <source>
        <dbReference type="PROSITE" id="PS50002"/>
    </source>
</evidence>
<dbReference type="InterPro" id="IPR042772">
    <property type="entry name" value="SH3TC1/SH3TC2"/>
</dbReference>
<feature type="compositionally biased region" description="Basic and acidic residues" evidence="4">
    <location>
        <begin position="17"/>
        <end position="27"/>
    </location>
</feature>
<dbReference type="SMART" id="SM00326">
    <property type="entry name" value="SH3"/>
    <property type="match status" value="1"/>
</dbReference>
<dbReference type="PROSITE" id="PS50002">
    <property type="entry name" value="SH3"/>
    <property type="match status" value="1"/>
</dbReference>
<dbReference type="PANTHER" id="PTHR22647">
    <property type="entry name" value="SH3 DOMAIN AND TETRATRICOPEPTIDE REPEATS CONTAINING PROTEIN"/>
    <property type="match status" value="1"/>
</dbReference>
<keyword evidence="7" id="KW-1185">Reference proteome</keyword>
<dbReference type="Proteomes" id="UP001488805">
    <property type="component" value="Unassembled WGS sequence"/>
</dbReference>
<evidence type="ECO:0000256" key="3">
    <source>
        <dbReference type="PROSITE-ProRule" id="PRU00339"/>
    </source>
</evidence>
<comment type="caution">
    <text evidence="6">The sequence shown here is derived from an EMBL/GenBank/DDBJ whole genome shotgun (WGS) entry which is preliminary data.</text>
</comment>
<dbReference type="SUPFAM" id="SSF48452">
    <property type="entry name" value="TPR-like"/>
    <property type="match status" value="2"/>
</dbReference>
<sequence>MSDRDGGYRRKISTDGQQHRQVAEKSNRHSRRVRGFTKDSSSLRRTVSTCEENVPTALPLLLDVVGGPERLPADEELQEMLRGKLRILQTDGTEVNALFAELSTHLISINSEDKVIFVTFKTFEEIWKFTTYYTIGFLGQCMENLLWDQKFWLSSLEEDIAIEVSIQEDTLNLIYKGILMQEGSLFASCSTNQMFDSSTSGGDLYLEQGDIAQFEPPFLGSGWTVLCLADGARGTAPKPGLEPVVPFHQWFLKSCAESILVGDGKPSCGFPLQFARGTCLVTVEYDAEGPDELSVAPGDRIIIVGLLVSCFDWFTGRKEATGEVGLVKTSLVKPSTDIYDSEDIFLDGEEGTFFSLQEDKVIGETNALLKKKSQNDIGHNYKLDMISYQDSEKKTSLSSSSKVDPQQTDLKRNIQRFLDQGKDALPPSIRTVNGTLEDSVPASEAKSPPCFTVHPVVEGENNTEIFTVLFSFLEGQDYKIEFGTLYGLSSELLASSAFTGHSDEDELIAFLGVARETARKKRLFWSQSRLCFLLGKLCAGRSKFSQARVYFEEALSVPREGFVDLRLLASIYSNLVTIYLLQKNTESFFALTERLVALLLGIPDCLECLEDNSALKYILKKAVLSHNEMAEARACHLLAKHHWTRAEGVRVVPYLERLLVLCTEAQRTWGLSPSHEYLALGRLYTELQLPHLSVSSARRASQQPSATLADCLSSMVQFLDNVNRLNGIAEQEATIPPQVAPYLHQALSSNKAEGGTTDQHHVLSHQLTVCLCQLFCKHRMVGHAIGHIHTLIDSNPPSQRPSISVPERNGTLIWLAWLHIDNKQPDVALDILDSVLASMPEHCTTPQEGVVLNMRGVAFRCMGDLRRAAESYQAAADICQEYEDIPNWAEAQANLGLLCLKAGAKGLAQRHLTEAVQLFSELDEEGHEANFITVLLELGQHYVKQHQLDFGKGCYEWALLLAINANLLDCQLTATRHLCHLYGFESPDQAQCIVYSQHQVQLLRHTGDRGQEGEALVAISQLYLTLGTERAYRAALDYTKTSLGIFIDLGCREKEAYGWLQAGNIYHLVDQTELVDLYVQVAQDVALSTGDTGFILKLLEAAGDIFFNSSQDRDKAITFYRDRALPIAVKSSNVRSRLRLCNKLTELMLSLKLYEEAVEFAQAALDISITLGEYLNERVAYHRLASLYHCLDQYELAEHYYLKTLTLCPTPLLFDEETLYYVRVYQTLGDIIFYDLKDPFDAAGYYHLALAAAMDLGNKRSQLQLCTRLATIYHNFLIDRELSLFFYQKARAFAAELNVRRINISPDQQYSSTQQYKTTG</sequence>
<dbReference type="InterPro" id="IPR036028">
    <property type="entry name" value="SH3-like_dom_sf"/>
</dbReference>
<keyword evidence="3" id="KW-0802">TPR repeat</keyword>
<dbReference type="Gene3D" id="2.30.30.40">
    <property type="entry name" value="SH3 Domains"/>
    <property type="match status" value="1"/>
</dbReference>
<dbReference type="InterPro" id="IPR001452">
    <property type="entry name" value="SH3_domain"/>
</dbReference>
<keyword evidence="1 2" id="KW-0728">SH3 domain</keyword>
<feature type="domain" description="SH3" evidence="5">
    <location>
        <begin position="274"/>
        <end position="337"/>
    </location>
</feature>
<dbReference type="Pfam" id="PF13424">
    <property type="entry name" value="TPR_12"/>
    <property type="match status" value="1"/>
</dbReference>
<reference evidence="6 7" key="1">
    <citation type="journal article" date="2024" name="Genome Biol. Evol.">
        <title>Chromosome-level genome assembly of the viviparous eelpout Zoarces viviparus.</title>
        <authorList>
            <person name="Fuhrmann N."/>
            <person name="Brasseur M.V."/>
            <person name="Bakowski C.E."/>
            <person name="Podsiadlowski L."/>
            <person name="Prost S."/>
            <person name="Krehenwinkel H."/>
            <person name="Mayer C."/>
        </authorList>
    </citation>
    <scope>NUCLEOTIDE SEQUENCE [LARGE SCALE GENOMIC DNA]</scope>
    <source>
        <strain evidence="6">NO-MEL_2022_Ind0_liver</strain>
    </source>
</reference>
<evidence type="ECO:0000256" key="1">
    <source>
        <dbReference type="ARBA" id="ARBA00022443"/>
    </source>
</evidence>
<dbReference type="PANTHER" id="PTHR22647:SF3">
    <property type="entry name" value="SH3 DOMAIN AND TETRATRICOPEPTIDE REPEAT-CONTAINING PROTEIN 1"/>
    <property type="match status" value="1"/>
</dbReference>
<protein>
    <recommendedName>
        <fullName evidence="5">SH3 domain-containing protein</fullName>
    </recommendedName>
</protein>
<dbReference type="Gene3D" id="1.25.40.10">
    <property type="entry name" value="Tetratricopeptide repeat domain"/>
    <property type="match status" value="3"/>
</dbReference>
<accession>A0AAW1ENV5</accession>
<evidence type="ECO:0000256" key="4">
    <source>
        <dbReference type="SAM" id="MobiDB-lite"/>
    </source>
</evidence>
<dbReference type="InterPro" id="IPR019734">
    <property type="entry name" value="TPR_rpt"/>
</dbReference>
<evidence type="ECO:0000256" key="2">
    <source>
        <dbReference type="PROSITE-ProRule" id="PRU00192"/>
    </source>
</evidence>
<evidence type="ECO:0000313" key="6">
    <source>
        <dbReference type="EMBL" id="KAK9524434.1"/>
    </source>
</evidence>
<dbReference type="EMBL" id="JBCEZU010000145">
    <property type="protein sequence ID" value="KAK9524434.1"/>
    <property type="molecule type" value="Genomic_DNA"/>
</dbReference>
<evidence type="ECO:0000313" key="7">
    <source>
        <dbReference type="Proteomes" id="UP001488805"/>
    </source>
</evidence>
<organism evidence="6 7">
    <name type="scientific">Zoarces viviparus</name>
    <name type="common">Viviparous eelpout</name>
    <name type="synonym">Blennius viviparus</name>
    <dbReference type="NCBI Taxonomy" id="48416"/>
    <lineage>
        <taxon>Eukaryota</taxon>
        <taxon>Metazoa</taxon>
        <taxon>Chordata</taxon>
        <taxon>Craniata</taxon>
        <taxon>Vertebrata</taxon>
        <taxon>Euteleostomi</taxon>
        <taxon>Actinopterygii</taxon>
        <taxon>Neopterygii</taxon>
        <taxon>Teleostei</taxon>
        <taxon>Neoteleostei</taxon>
        <taxon>Acanthomorphata</taxon>
        <taxon>Eupercaria</taxon>
        <taxon>Perciformes</taxon>
        <taxon>Cottioidei</taxon>
        <taxon>Zoarcales</taxon>
        <taxon>Zoarcidae</taxon>
        <taxon>Zoarcinae</taxon>
        <taxon>Zoarces</taxon>
    </lineage>
</organism>
<name>A0AAW1ENV5_ZOAVI</name>
<proteinExistence type="predicted"/>